<sequence length="122" mass="13795">ENATYVPGKDLASVKHQHHWREGNLPQTSKCYHCKKSCFSSECLTGYRCEWCGATCHGGCRSQVNPECKFGVLEPIYLPPHAVSIPRTEVPMEAIIGVQVKSRSTPLQRDYSCRKYRIVVPQ</sequence>
<feature type="domain" description="Phorbol-ester/DAG-type" evidence="11">
    <location>
        <begin position="17"/>
        <end position="68"/>
    </location>
</feature>
<dbReference type="SUPFAM" id="SSF57889">
    <property type="entry name" value="Cysteine-rich domain"/>
    <property type="match status" value="1"/>
</dbReference>
<dbReference type="PANTHER" id="PTHR11255:SF54">
    <property type="entry name" value="DIACYLGLYCEROL KINASE THETA"/>
    <property type="match status" value="1"/>
</dbReference>
<proteinExistence type="inferred from homology"/>
<dbReference type="FunFam" id="3.30.60.20:FF:000002">
    <property type="entry name" value="Diacylglycerol kinase"/>
    <property type="match status" value="1"/>
</dbReference>
<dbReference type="VEuPathDB" id="VectorBase:PPAPM1_004539"/>
<evidence type="ECO:0000256" key="2">
    <source>
        <dbReference type="ARBA" id="ARBA00012133"/>
    </source>
</evidence>
<keyword evidence="9" id="KW-0862">Zinc</keyword>
<evidence type="ECO:0000256" key="6">
    <source>
        <dbReference type="ARBA" id="ARBA00022741"/>
    </source>
</evidence>
<evidence type="ECO:0000256" key="4">
    <source>
        <dbReference type="ARBA" id="ARBA00022723"/>
    </source>
</evidence>
<evidence type="ECO:0000256" key="1">
    <source>
        <dbReference type="ARBA" id="ARBA00009280"/>
    </source>
</evidence>
<dbReference type="VEuPathDB" id="VectorBase:PPAI000227"/>
<evidence type="ECO:0000256" key="3">
    <source>
        <dbReference type="ARBA" id="ARBA00022679"/>
    </source>
</evidence>
<keyword evidence="7" id="KW-0863">Zinc-finger</keyword>
<dbReference type="InterPro" id="IPR002219">
    <property type="entry name" value="PKC_DAG/PE"/>
</dbReference>
<evidence type="ECO:0000259" key="11">
    <source>
        <dbReference type="PROSITE" id="PS50081"/>
    </source>
</evidence>
<dbReference type="GO" id="GO:0008270">
    <property type="term" value="F:zinc ion binding"/>
    <property type="evidence" value="ECO:0007669"/>
    <property type="project" value="UniProtKB-KW"/>
</dbReference>
<keyword evidence="10" id="KW-0067">ATP-binding</keyword>
<dbReference type="SMART" id="SM00109">
    <property type="entry name" value="C1"/>
    <property type="match status" value="1"/>
</dbReference>
<keyword evidence="5" id="KW-0677">Repeat</keyword>
<dbReference type="InterPro" id="IPR037607">
    <property type="entry name" value="DGK"/>
</dbReference>
<dbReference type="GO" id="GO:0004143">
    <property type="term" value="F:ATP-dependent diacylglycerol kinase activity"/>
    <property type="evidence" value="ECO:0007669"/>
    <property type="project" value="UniProtKB-EC"/>
</dbReference>
<keyword evidence="4" id="KW-0479">Metal-binding</keyword>
<evidence type="ECO:0000256" key="8">
    <source>
        <dbReference type="ARBA" id="ARBA00022777"/>
    </source>
</evidence>
<dbReference type="InterPro" id="IPR046349">
    <property type="entry name" value="C1-like_sf"/>
</dbReference>
<dbReference type="Proteomes" id="UP000092462">
    <property type="component" value="Unassembled WGS sequence"/>
</dbReference>
<evidence type="ECO:0000256" key="10">
    <source>
        <dbReference type="ARBA" id="ARBA00022840"/>
    </source>
</evidence>
<protein>
    <recommendedName>
        <fullName evidence="2">diacylglycerol kinase (ATP)</fullName>
        <ecNumber evidence="2">2.7.1.107</ecNumber>
    </recommendedName>
</protein>
<dbReference type="PROSITE" id="PS50081">
    <property type="entry name" value="ZF_DAG_PE_2"/>
    <property type="match status" value="1"/>
</dbReference>
<accession>A0A1B0CYQ5</accession>
<dbReference type="AlphaFoldDB" id="A0A1B0CYQ5"/>
<reference evidence="12" key="1">
    <citation type="submission" date="2022-08" db="UniProtKB">
        <authorList>
            <consortium name="EnsemblMetazoa"/>
        </authorList>
    </citation>
    <scope>IDENTIFICATION</scope>
    <source>
        <strain evidence="12">Israel</strain>
    </source>
</reference>
<dbReference type="EC" id="2.7.1.107" evidence="2"/>
<keyword evidence="8" id="KW-0418">Kinase</keyword>
<dbReference type="PANTHER" id="PTHR11255">
    <property type="entry name" value="DIACYLGLYCEROL KINASE"/>
    <property type="match status" value="1"/>
</dbReference>
<keyword evidence="13" id="KW-1185">Reference proteome</keyword>
<dbReference type="EnsemblMetazoa" id="PPAI000227-RA">
    <property type="protein sequence ID" value="PPAI000227-PA"/>
    <property type="gene ID" value="PPAI000227"/>
</dbReference>
<evidence type="ECO:0000256" key="5">
    <source>
        <dbReference type="ARBA" id="ARBA00022737"/>
    </source>
</evidence>
<dbReference type="PROSITE" id="PS00479">
    <property type="entry name" value="ZF_DAG_PE_1"/>
    <property type="match status" value="1"/>
</dbReference>
<evidence type="ECO:0000256" key="7">
    <source>
        <dbReference type="ARBA" id="ARBA00022771"/>
    </source>
</evidence>
<dbReference type="GO" id="GO:0016020">
    <property type="term" value="C:membrane"/>
    <property type="evidence" value="ECO:0007669"/>
    <property type="project" value="UniProtKB-SubCell"/>
</dbReference>
<name>A0A1B0CYQ5_PHLPP</name>
<dbReference type="Pfam" id="PF00130">
    <property type="entry name" value="C1_1"/>
    <property type="match status" value="1"/>
</dbReference>
<evidence type="ECO:0000313" key="13">
    <source>
        <dbReference type="Proteomes" id="UP000092462"/>
    </source>
</evidence>
<dbReference type="EMBL" id="AJVK01020307">
    <property type="status" value="NOT_ANNOTATED_CDS"/>
    <property type="molecule type" value="Genomic_DNA"/>
</dbReference>
<dbReference type="GO" id="GO:0005524">
    <property type="term" value="F:ATP binding"/>
    <property type="evidence" value="ECO:0007669"/>
    <property type="project" value="UniProtKB-KW"/>
</dbReference>
<keyword evidence="6" id="KW-0547">Nucleotide-binding</keyword>
<evidence type="ECO:0000256" key="9">
    <source>
        <dbReference type="ARBA" id="ARBA00022833"/>
    </source>
</evidence>
<dbReference type="GO" id="GO:0007165">
    <property type="term" value="P:signal transduction"/>
    <property type="evidence" value="ECO:0007669"/>
    <property type="project" value="InterPro"/>
</dbReference>
<dbReference type="Gene3D" id="3.30.60.20">
    <property type="match status" value="1"/>
</dbReference>
<comment type="similarity">
    <text evidence="1">Belongs to the eukaryotic diacylglycerol kinase family.</text>
</comment>
<keyword evidence="3" id="KW-0808">Transferase</keyword>
<organism evidence="12 13">
    <name type="scientific">Phlebotomus papatasi</name>
    <name type="common">Sandfly</name>
    <dbReference type="NCBI Taxonomy" id="29031"/>
    <lineage>
        <taxon>Eukaryota</taxon>
        <taxon>Metazoa</taxon>
        <taxon>Ecdysozoa</taxon>
        <taxon>Arthropoda</taxon>
        <taxon>Hexapoda</taxon>
        <taxon>Insecta</taxon>
        <taxon>Pterygota</taxon>
        <taxon>Neoptera</taxon>
        <taxon>Endopterygota</taxon>
        <taxon>Diptera</taxon>
        <taxon>Nematocera</taxon>
        <taxon>Psychodoidea</taxon>
        <taxon>Psychodidae</taxon>
        <taxon>Phlebotomus</taxon>
        <taxon>Phlebotomus</taxon>
    </lineage>
</organism>
<dbReference type="CDD" id="cd20854">
    <property type="entry name" value="C1_DGKtheta_typeV_rpt3"/>
    <property type="match status" value="1"/>
</dbReference>
<evidence type="ECO:0000313" key="12">
    <source>
        <dbReference type="EnsemblMetazoa" id="PPAI000227-PA"/>
    </source>
</evidence>